<dbReference type="RefSeq" id="WP_045809286.1">
    <property type="nucleotide sequence ID" value="NZ_LANX01000001.1"/>
</dbReference>
<keyword evidence="4" id="KW-1185">Reference proteome</keyword>
<dbReference type="Proteomes" id="UP000033562">
    <property type="component" value="Unassembled WGS sequence"/>
</dbReference>
<dbReference type="OrthoDB" id="7163284at2"/>
<proteinExistence type="predicted"/>
<gene>
    <name evidence="3" type="ORF">NLO413_1017</name>
</gene>
<evidence type="ECO:0000313" key="3">
    <source>
        <dbReference type="EMBL" id="KJV69617.1"/>
    </source>
</evidence>
<feature type="transmembrane region" description="Helical" evidence="2">
    <location>
        <begin position="740"/>
        <end position="761"/>
    </location>
</feature>
<evidence type="ECO:0000256" key="1">
    <source>
        <dbReference type="SAM" id="Coils"/>
    </source>
</evidence>
<feature type="transmembrane region" description="Helical" evidence="2">
    <location>
        <begin position="624"/>
        <end position="647"/>
    </location>
</feature>
<feature type="transmembrane region" description="Helical" evidence="2">
    <location>
        <begin position="579"/>
        <end position="603"/>
    </location>
</feature>
<organism evidence="3 4">
    <name type="scientific">Candidatus Neoehrlichia procyonis str. RAC413</name>
    <dbReference type="NCBI Taxonomy" id="1359163"/>
    <lineage>
        <taxon>Bacteria</taxon>
        <taxon>Pseudomonadati</taxon>
        <taxon>Pseudomonadota</taxon>
        <taxon>Alphaproteobacteria</taxon>
        <taxon>Rickettsiales</taxon>
        <taxon>Anaplasmataceae</taxon>
        <taxon>Candidatus Neoehrlichia</taxon>
    </lineage>
</organism>
<dbReference type="AlphaFoldDB" id="A0A0F3NPL2"/>
<reference evidence="3 4" key="1">
    <citation type="submission" date="2015-02" db="EMBL/GenBank/DDBJ databases">
        <title>Genome Sequencing of Rickettsiales.</title>
        <authorList>
            <person name="Daugherty S.C."/>
            <person name="Su Q."/>
            <person name="Abolude K."/>
            <person name="Beier-Sexton M."/>
            <person name="Carlyon J.A."/>
            <person name="Carter R."/>
            <person name="Day N.P."/>
            <person name="Dumler S.J."/>
            <person name="Dyachenko V."/>
            <person name="Godinez A."/>
            <person name="Kurtti T.J."/>
            <person name="Lichay M."/>
            <person name="Mullins K.E."/>
            <person name="Ott S."/>
            <person name="Pappas-Brown V."/>
            <person name="Paris D.H."/>
            <person name="Patel P."/>
            <person name="Richards A.L."/>
            <person name="Sadzewicz L."/>
            <person name="Sears K."/>
            <person name="Seidman D."/>
            <person name="Sengamalay N."/>
            <person name="Stenos J."/>
            <person name="Tallon L.J."/>
            <person name="Vincent G."/>
            <person name="Fraser C.M."/>
            <person name="Munderloh U."/>
            <person name="Dunning-Hotopp J.C."/>
        </authorList>
    </citation>
    <scope>NUCLEOTIDE SEQUENCE [LARGE SCALE GENOMIC DNA]</scope>
    <source>
        <strain evidence="3 4">RAC413</strain>
    </source>
</reference>
<keyword evidence="2" id="KW-1133">Transmembrane helix</keyword>
<dbReference type="PANTHER" id="PTHR23353">
    <property type="entry name" value="RAB-GAP/TBC-RELATED"/>
    <property type="match status" value="1"/>
</dbReference>
<dbReference type="PANTHER" id="PTHR23353:SF23">
    <property type="entry name" value="PROTEIN HAIRLESS"/>
    <property type="match status" value="1"/>
</dbReference>
<dbReference type="EMBL" id="LANX01000001">
    <property type="protein sequence ID" value="KJV69617.1"/>
    <property type="molecule type" value="Genomic_DNA"/>
</dbReference>
<feature type="transmembrane region" description="Helical" evidence="2">
    <location>
        <begin position="700"/>
        <end position="720"/>
    </location>
</feature>
<dbReference type="InterPro" id="IPR053019">
    <property type="entry name" value="GATA_zinc_finger"/>
</dbReference>
<name>A0A0F3NPL2_9RICK</name>
<evidence type="ECO:0000313" key="4">
    <source>
        <dbReference type="Proteomes" id="UP000033562"/>
    </source>
</evidence>
<sequence length="833" mass="95791">MMESPNSVSHEYVNNLQESLLNSNNSLSQINHDTLIADIQQLQNDYATTIEDINKINTSYVSAIETIKQHKVAKTIMDNHTETYNNLQKYLDVSTKLNHIHNSLREVQANHRKQFLAFTSPHDAIPLYEAINIALNTATKNYNAAQKKLKNAQKECSNNKTIINNIKLRFYTHQQDLACICKELQNVLINTHNINNKKIFTIEQYIINQKSATFEEIEKVQEKLKAAIEELTGLTESSVEKIQEIQEELKIFIKELAAIKETTIQKELENSKEFPTTDIPTRTKYATKNTDKKLAEILKACQNIRSIQEKIITLTQKFIDIETQQCNNNMQSKMLKDSIQKIDEEIKSTDKNLRILTVVIEQEERKKILIQDNINTITTNFNNEIQKMQECSNNVTLIHNKVSSIQREKSDYENKISQLYNDFIATKNNVVNKLADITQNYDSQNYDTIATNLQKDILYTLSIVQQLINKEVKTIISTYDPYTTFYNMAPEMLTAVRLVKEYREARHAIMNKYLTAKRRIEQKYNINVNYLIKNNNNNNASYVDRLFFAVTLLIIIVDAASSAFSLAAKFYNLEIYKQYVTYIVYSLSIILSLFLILQSVIALKQTNKDKKENIITSNLAKIQHFQSSLSIVSSILWTTLFAISLYMLTGNYTKTLVNISLVLSLVAPIIGFISSISRVSDQWIQQKNKQHSPQERHRSILNLILRPITLYVIISTLELIHCVCHILEAINLKGNMQNIYNFNILPAIIVQLIVAIMFMALEILQETNIWLNINNNNNKTLPDDLSHLINNDNSLSDYIVAYSAENAAYITDENNSVYPQVSNAMPTSTSMHL</sequence>
<feature type="coiled-coil region" evidence="1">
    <location>
        <begin position="210"/>
        <end position="262"/>
    </location>
</feature>
<evidence type="ECO:0000256" key="2">
    <source>
        <dbReference type="SAM" id="Phobius"/>
    </source>
</evidence>
<keyword evidence="2" id="KW-0812">Transmembrane</keyword>
<comment type="caution">
    <text evidence="3">The sequence shown here is derived from an EMBL/GenBank/DDBJ whole genome shotgun (WGS) entry which is preliminary data.</text>
</comment>
<feature type="coiled-coil region" evidence="1">
    <location>
        <begin position="128"/>
        <end position="162"/>
    </location>
</feature>
<feature type="transmembrane region" description="Helical" evidence="2">
    <location>
        <begin position="659"/>
        <end position="679"/>
    </location>
</feature>
<accession>A0A0F3NPL2</accession>
<feature type="transmembrane region" description="Helical" evidence="2">
    <location>
        <begin position="546"/>
        <end position="567"/>
    </location>
</feature>
<keyword evidence="2" id="KW-0472">Membrane</keyword>
<protein>
    <submittedName>
        <fullName evidence="3">Putative membrane protein</fullName>
    </submittedName>
</protein>
<keyword evidence="1" id="KW-0175">Coiled coil</keyword>